<evidence type="ECO:0000256" key="1">
    <source>
        <dbReference type="ARBA" id="ARBA00001917"/>
    </source>
</evidence>
<evidence type="ECO:0000259" key="18">
    <source>
        <dbReference type="PROSITE" id="PS51278"/>
    </source>
</evidence>
<sequence>MATLPHPIPAPKILVRSSTSNPAFLASHRTLLLGDLAALSLRPRRSRRLGRRSWSSASVRAVLDFDVSSAALNASSNVSSRQRRQQDDDHRSKVANLSDIISERGACGVGFIANLKNEPSHKIIQDALAALGCMEHRGGCAADNNSGDGAGLMTSVPWDLYNDWASKQGLASLGRFNTGVGMIFLPRDERFMNEAKSVIMKTFSEEGLEVLGWRPVPVNTSVVGYYAKETMPNIQQVFVKVSKEENIDDIERELYICRKLIERVVKSEEWKDELYFCSLSHRTIVYKGMLRSEALGQFYLDLQNELYRSSFAIYHRRYSTNTSPRWPLAQPMRLLGHNGEINTIQGNLNWMQSREGTLKSPVWHGRENEIRPYGDTKASDSANLDSAAELLLRSGRSPAEALMILVPEAYKNHPTLMIKYPEVVDFYDYYKGQMEAWDGPALLLFSDGKTVGACLDRNGLRPARYWRTIDDVVYVASEVGVLPMDETKVTMKGRLGPGMMITVDLQSGQVYENTDVKKSVAAAKPYGKWLTENMRTVKPVNFLASVAMENEMALRHQQAFGYSSEDVQMVIETMASQGKEPTFCMGDDIPLAVLSRKPHMIYDYFKQRFAQVSLMPKMKQLPIQHDLFYSLATDVYQ</sequence>
<dbReference type="EC" id="1.4.7.1" evidence="17"/>
<comment type="similarity">
    <text evidence="5">Belongs to the glutamate synthase family.</text>
</comment>
<keyword evidence="12" id="KW-0408">Iron</keyword>
<comment type="caution">
    <text evidence="19">The sequence shown here is derived from an EMBL/GenBank/DDBJ whole genome shotgun (WGS) entry which is preliminary data.</text>
</comment>
<keyword evidence="6" id="KW-0028">Amino-acid biosynthesis</keyword>
<dbReference type="PANTHER" id="PTHR11938">
    <property type="entry name" value="FAD NADPH DEHYDROGENASE/OXIDOREDUCTASE"/>
    <property type="match status" value="1"/>
</dbReference>
<dbReference type="Pfam" id="PF04898">
    <property type="entry name" value="Glu_syn_central"/>
    <property type="match status" value="1"/>
</dbReference>
<dbReference type="SUPFAM" id="SSF51395">
    <property type="entry name" value="FMN-linked oxidoreductases"/>
    <property type="match status" value="1"/>
</dbReference>
<keyword evidence="20" id="KW-1185">Reference proteome</keyword>
<evidence type="ECO:0000256" key="17">
    <source>
        <dbReference type="ARBA" id="ARBA00039085"/>
    </source>
</evidence>
<keyword evidence="7" id="KW-0285">Flavoprotein</keyword>
<dbReference type="GO" id="GO:0046872">
    <property type="term" value="F:metal ion binding"/>
    <property type="evidence" value="ECO:0007669"/>
    <property type="project" value="UniProtKB-KW"/>
</dbReference>
<dbReference type="InterPro" id="IPR006982">
    <property type="entry name" value="Glu_synth_centr_N"/>
</dbReference>
<dbReference type="PANTHER" id="PTHR11938:SF133">
    <property type="entry name" value="GLUTAMATE SYNTHASE (NADH)"/>
    <property type="match status" value="1"/>
</dbReference>
<dbReference type="InterPro" id="IPR050711">
    <property type="entry name" value="ET-N_metabolism_enzyme"/>
</dbReference>
<keyword evidence="13" id="KW-0411">Iron-sulfur</keyword>
<evidence type="ECO:0000256" key="15">
    <source>
        <dbReference type="ARBA" id="ARBA00023291"/>
    </source>
</evidence>
<evidence type="ECO:0000256" key="6">
    <source>
        <dbReference type="ARBA" id="ARBA00022605"/>
    </source>
</evidence>
<keyword evidence="8" id="KW-0288">FMN</keyword>
<dbReference type="FunFam" id="3.60.20.10:FF:000001">
    <property type="entry name" value="Glutamate synthase, large subunit"/>
    <property type="match status" value="1"/>
</dbReference>
<evidence type="ECO:0000313" key="20">
    <source>
        <dbReference type="Proteomes" id="UP000797356"/>
    </source>
</evidence>
<comment type="cofactor">
    <cofactor evidence="1">
        <name>FMN</name>
        <dbReference type="ChEBI" id="CHEBI:58210"/>
    </cofactor>
</comment>
<dbReference type="CDD" id="cd00713">
    <property type="entry name" value="GltS"/>
    <property type="match status" value="1"/>
</dbReference>
<name>A0A8K0NEZ1_COCNU</name>
<dbReference type="GO" id="GO:0016041">
    <property type="term" value="F:glutamate synthase (ferredoxin) activity"/>
    <property type="evidence" value="ECO:0007669"/>
    <property type="project" value="UniProtKB-EC"/>
</dbReference>
<dbReference type="InterPro" id="IPR017932">
    <property type="entry name" value="GATase_2_dom"/>
</dbReference>
<evidence type="ECO:0000313" key="19">
    <source>
        <dbReference type="EMBL" id="KAG1371104.1"/>
    </source>
</evidence>
<evidence type="ECO:0000256" key="12">
    <source>
        <dbReference type="ARBA" id="ARBA00023004"/>
    </source>
</evidence>
<accession>A0A8K0NEZ1</accession>
<evidence type="ECO:0000256" key="3">
    <source>
        <dbReference type="ARBA" id="ARBA00004802"/>
    </source>
</evidence>
<evidence type="ECO:0000256" key="14">
    <source>
        <dbReference type="ARBA" id="ARBA00023164"/>
    </source>
</evidence>
<keyword evidence="14" id="KW-0314">Glutamate biosynthesis</keyword>
<dbReference type="InterPro" id="IPR029055">
    <property type="entry name" value="Ntn_hydrolases_N"/>
</dbReference>
<evidence type="ECO:0000256" key="8">
    <source>
        <dbReference type="ARBA" id="ARBA00022643"/>
    </source>
</evidence>
<dbReference type="Gene3D" id="3.20.20.70">
    <property type="entry name" value="Aldolase class I"/>
    <property type="match status" value="1"/>
</dbReference>
<dbReference type="Gene3D" id="3.60.20.10">
    <property type="entry name" value="Glutamine Phosphoribosylpyrophosphate, subunit 1, domain 1"/>
    <property type="match status" value="1"/>
</dbReference>
<dbReference type="Proteomes" id="UP000797356">
    <property type="component" value="Chromosome 16"/>
</dbReference>
<evidence type="ECO:0000256" key="2">
    <source>
        <dbReference type="ARBA" id="ARBA00001927"/>
    </source>
</evidence>
<reference evidence="19" key="2">
    <citation type="submission" date="2019-07" db="EMBL/GenBank/DDBJ databases">
        <authorList>
            <person name="Yang Y."/>
            <person name="Bocs S."/>
            <person name="Baudouin L."/>
        </authorList>
    </citation>
    <scope>NUCLEOTIDE SEQUENCE</scope>
    <source>
        <tissue evidence="19">Spear leaf of Hainan Tall coconut</tissue>
    </source>
</reference>
<gene>
    <name evidence="19" type="ORF">COCNU_16G001980</name>
</gene>
<evidence type="ECO:0000256" key="9">
    <source>
        <dbReference type="ARBA" id="ARBA00022723"/>
    </source>
</evidence>
<dbReference type="SUPFAM" id="SSF56235">
    <property type="entry name" value="N-terminal nucleophile aminohydrolases (Ntn hydrolases)"/>
    <property type="match status" value="1"/>
</dbReference>
<dbReference type="Pfam" id="PF00310">
    <property type="entry name" value="GATase_2"/>
    <property type="match status" value="1"/>
</dbReference>
<dbReference type="GO" id="GO:0051538">
    <property type="term" value="F:3 iron, 4 sulfur cluster binding"/>
    <property type="evidence" value="ECO:0007669"/>
    <property type="project" value="UniProtKB-KW"/>
</dbReference>
<dbReference type="AlphaFoldDB" id="A0A8K0NEZ1"/>
<dbReference type="InterPro" id="IPR013785">
    <property type="entry name" value="Aldolase_TIM"/>
</dbReference>
<evidence type="ECO:0000256" key="11">
    <source>
        <dbReference type="ARBA" id="ARBA00023002"/>
    </source>
</evidence>
<dbReference type="PROSITE" id="PS51278">
    <property type="entry name" value="GATASE_TYPE_2"/>
    <property type="match status" value="1"/>
</dbReference>
<evidence type="ECO:0000256" key="7">
    <source>
        <dbReference type="ARBA" id="ARBA00022630"/>
    </source>
</evidence>
<evidence type="ECO:0000256" key="5">
    <source>
        <dbReference type="ARBA" id="ARBA00009716"/>
    </source>
</evidence>
<dbReference type="OrthoDB" id="4327079at2759"/>
<dbReference type="GO" id="GO:0019676">
    <property type="term" value="P:ammonia assimilation cycle"/>
    <property type="evidence" value="ECO:0007669"/>
    <property type="project" value="TreeGrafter"/>
</dbReference>
<keyword evidence="9" id="KW-0479">Metal-binding</keyword>
<feature type="domain" description="Glutamine amidotransferase type-2" evidence="18">
    <location>
        <begin position="107"/>
        <end position="506"/>
    </location>
</feature>
<comment type="pathway">
    <text evidence="4">Nitrogen metabolism.</text>
</comment>
<comment type="cofactor">
    <cofactor evidence="2">
        <name>[3Fe-4S] cluster</name>
        <dbReference type="ChEBI" id="CHEBI:21137"/>
    </cofactor>
</comment>
<keyword evidence="10" id="KW-0315">Glutamine amidotransferase</keyword>
<organism evidence="19 20">
    <name type="scientific">Cocos nucifera</name>
    <name type="common">Coconut palm</name>
    <dbReference type="NCBI Taxonomy" id="13894"/>
    <lineage>
        <taxon>Eukaryota</taxon>
        <taxon>Viridiplantae</taxon>
        <taxon>Streptophyta</taxon>
        <taxon>Embryophyta</taxon>
        <taxon>Tracheophyta</taxon>
        <taxon>Spermatophyta</taxon>
        <taxon>Magnoliopsida</taxon>
        <taxon>Liliopsida</taxon>
        <taxon>Arecaceae</taxon>
        <taxon>Arecoideae</taxon>
        <taxon>Cocoseae</taxon>
        <taxon>Attaleinae</taxon>
        <taxon>Cocos</taxon>
    </lineage>
</organism>
<evidence type="ECO:0000256" key="4">
    <source>
        <dbReference type="ARBA" id="ARBA00004909"/>
    </source>
</evidence>
<evidence type="ECO:0000256" key="13">
    <source>
        <dbReference type="ARBA" id="ARBA00023014"/>
    </source>
</evidence>
<reference evidence="19" key="1">
    <citation type="journal article" date="2017" name="Gigascience">
        <title>The genome draft of coconut (Cocos nucifera).</title>
        <authorList>
            <person name="Xiao Y."/>
            <person name="Xu P."/>
            <person name="Fan H."/>
            <person name="Baudouin L."/>
            <person name="Xia W."/>
            <person name="Bocs S."/>
            <person name="Xu J."/>
            <person name="Li Q."/>
            <person name="Guo A."/>
            <person name="Zhou L."/>
            <person name="Li J."/>
            <person name="Wu Y."/>
            <person name="Ma Z."/>
            <person name="Armero A."/>
            <person name="Issali A.E."/>
            <person name="Liu N."/>
            <person name="Peng M."/>
            <person name="Yang Y."/>
        </authorList>
    </citation>
    <scope>NUCLEOTIDE SEQUENCE</scope>
    <source>
        <tissue evidence="19">Spear leaf of Hainan Tall coconut</tissue>
    </source>
</reference>
<evidence type="ECO:0000256" key="10">
    <source>
        <dbReference type="ARBA" id="ARBA00022962"/>
    </source>
</evidence>
<dbReference type="GO" id="GO:0006537">
    <property type="term" value="P:glutamate biosynthetic process"/>
    <property type="evidence" value="ECO:0007669"/>
    <property type="project" value="UniProtKB-KW"/>
</dbReference>
<proteinExistence type="inferred from homology"/>
<comment type="pathway">
    <text evidence="3">Energy metabolism; nitrogen metabolism.</text>
</comment>
<comment type="pathway">
    <text evidence="16">Amino-acid biosynthesis; L-glutamate biosynthesis via GLT pathway; L-glutamate from 2-oxoglutarate and L-glutamine (ferredoxin route): step 1/1.</text>
</comment>
<protein>
    <recommendedName>
        <fullName evidence="17">glutamate synthase (ferredoxin)</fullName>
        <ecNumber evidence="17">1.4.7.1</ecNumber>
    </recommendedName>
</protein>
<keyword evidence="15" id="KW-0003">3Fe-4S</keyword>
<dbReference type="EMBL" id="CM017887">
    <property type="protein sequence ID" value="KAG1371104.1"/>
    <property type="molecule type" value="Genomic_DNA"/>
</dbReference>
<evidence type="ECO:0000256" key="16">
    <source>
        <dbReference type="ARBA" id="ARBA00037928"/>
    </source>
</evidence>
<keyword evidence="11" id="KW-0560">Oxidoreductase</keyword>